<keyword evidence="3" id="KW-1280">Immunoglobulin</keyword>
<dbReference type="InterPro" id="IPR007110">
    <property type="entry name" value="Ig-like_dom"/>
</dbReference>
<dbReference type="Gene3D" id="2.60.40.10">
    <property type="entry name" value="Immunoglobulins"/>
    <property type="match status" value="1"/>
</dbReference>
<sequence length="121" mass="13445">MTDWRRSSCKTVTYNSVFYVVKTPGESFRLVCTASGFTFSSYYAAVVRQAPGKGLEWVSTIATSNTGSRNTMKNKISFTAETSSNTVFLQGQNFQTEDTAVYYCARNTQCHKITGMGRISL</sequence>
<dbReference type="InterPro" id="IPR050199">
    <property type="entry name" value="IgHV"/>
</dbReference>
<evidence type="ECO:0000256" key="2">
    <source>
        <dbReference type="ARBA" id="ARBA00023130"/>
    </source>
</evidence>
<dbReference type="InterPro" id="IPR036179">
    <property type="entry name" value="Ig-like_dom_sf"/>
</dbReference>
<evidence type="ECO:0000259" key="4">
    <source>
        <dbReference type="PROSITE" id="PS50835"/>
    </source>
</evidence>
<organism evidence="5 6">
    <name type="scientific">Cyprinus carpio</name>
    <name type="common">Common carp</name>
    <dbReference type="NCBI Taxonomy" id="7962"/>
    <lineage>
        <taxon>Eukaryota</taxon>
        <taxon>Metazoa</taxon>
        <taxon>Chordata</taxon>
        <taxon>Craniata</taxon>
        <taxon>Vertebrata</taxon>
        <taxon>Euteleostomi</taxon>
        <taxon>Actinopterygii</taxon>
        <taxon>Neopterygii</taxon>
        <taxon>Teleostei</taxon>
        <taxon>Ostariophysi</taxon>
        <taxon>Cypriniformes</taxon>
        <taxon>Cyprinidae</taxon>
        <taxon>Cyprininae</taxon>
        <taxon>Cyprinus</taxon>
    </lineage>
</organism>
<evidence type="ECO:0000313" key="5">
    <source>
        <dbReference type="Ensembl" id="ENSCCRP00020087984.1"/>
    </source>
</evidence>
<dbReference type="InterPro" id="IPR013106">
    <property type="entry name" value="Ig_V-set"/>
</dbReference>
<accession>A0A8C2J4C2</accession>
<dbReference type="PROSITE" id="PS50835">
    <property type="entry name" value="IG_LIKE"/>
    <property type="match status" value="1"/>
</dbReference>
<reference evidence="5" key="1">
    <citation type="submission" date="2025-08" db="UniProtKB">
        <authorList>
            <consortium name="Ensembl"/>
        </authorList>
    </citation>
    <scope>IDENTIFICATION</scope>
</reference>
<dbReference type="SUPFAM" id="SSF48726">
    <property type="entry name" value="Immunoglobulin"/>
    <property type="match status" value="1"/>
</dbReference>
<dbReference type="PANTHER" id="PTHR23266">
    <property type="entry name" value="IMMUNOGLOBULIN HEAVY CHAIN"/>
    <property type="match status" value="1"/>
</dbReference>
<keyword evidence="1" id="KW-0391">Immunity</keyword>
<keyword evidence="2" id="KW-1064">Adaptive immunity</keyword>
<dbReference type="Proteomes" id="UP000694701">
    <property type="component" value="Unplaced"/>
</dbReference>
<dbReference type="Pfam" id="PF07686">
    <property type="entry name" value="V-set"/>
    <property type="match status" value="1"/>
</dbReference>
<feature type="domain" description="Ig-like" evidence="4">
    <location>
        <begin position="25"/>
        <end position="114"/>
    </location>
</feature>
<dbReference type="GO" id="GO:0019814">
    <property type="term" value="C:immunoglobulin complex"/>
    <property type="evidence" value="ECO:0007669"/>
    <property type="project" value="UniProtKB-KW"/>
</dbReference>
<evidence type="ECO:0000256" key="1">
    <source>
        <dbReference type="ARBA" id="ARBA00022859"/>
    </source>
</evidence>
<evidence type="ECO:0000313" key="6">
    <source>
        <dbReference type="Proteomes" id="UP000694701"/>
    </source>
</evidence>
<protein>
    <recommendedName>
        <fullName evidence="4">Ig-like domain-containing protein</fullName>
    </recommendedName>
</protein>
<evidence type="ECO:0000256" key="3">
    <source>
        <dbReference type="ARBA" id="ARBA00043265"/>
    </source>
</evidence>
<dbReference type="GO" id="GO:0002250">
    <property type="term" value="P:adaptive immune response"/>
    <property type="evidence" value="ECO:0007669"/>
    <property type="project" value="UniProtKB-KW"/>
</dbReference>
<dbReference type="AlphaFoldDB" id="A0A8C2J4C2"/>
<dbReference type="GO" id="GO:0005576">
    <property type="term" value="C:extracellular region"/>
    <property type="evidence" value="ECO:0007669"/>
    <property type="project" value="UniProtKB-ARBA"/>
</dbReference>
<dbReference type="InterPro" id="IPR013783">
    <property type="entry name" value="Ig-like_fold"/>
</dbReference>
<name>A0A8C2J4C2_CYPCA</name>
<dbReference type="SMART" id="SM00406">
    <property type="entry name" value="IGv"/>
    <property type="match status" value="1"/>
</dbReference>
<proteinExistence type="predicted"/>
<dbReference type="Ensembl" id="ENSCCRT00020096217.1">
    <property type="protein sequence ID" value="ENSCCRP00020087984.1"/>
    <property type="gene ID" value="ENSCCRG00020040446.1"/>
</dbReference>